<gene>
    <name evidence="8 10" type="primary">tilS</name>
    <name evidence="10" type="ORF">JK635_15280</name>
</gene>
<name>A0ABS1TQK3_9BACI</name>
<comment type="function">
    <text evidence="8">Ligates lysine onto the cytidine present at position 34 of the AUA codon-specific tRNA(Ile) that contains the anticodon CAU, in an ATP-dependent manner. Cytidine is converted to lysidine, thus changing the amino acid specificity of the tRNA from methionine to isoleucine.</text>
</comment>
<dbReference type="Gene3D" id="3.40.50.620">
    <property type="entry name" value="HUPs"/>
    <property type="match status" value="1"/>
</dbReference>
<protein>
    <recommendedName>
        <fullName evidence="8">tRNA(Ile)-lysidine synthase</fullName>
        <ecNumber evidence="8">6.3.4.19</ecNumber>
    </recommendedName>
    <alternativeName>
        <fullName evidence="8">tRNA(Ile)-2-lysyl-cytidine synthase</fullName>
    </alternativeName>
    <alternativeName>
        <fullName evidence="8">tRNA(Ile)-lysidine synthetase</fullName>
    </alternativeName>
</protein>
<feature type="binding site" evidence="8">
    <location>
        <begin position="27"/>
        <end position="32"/>
    </location>
    <ligand>
        <name>ATP</name>
        <dbReference type="ChEBI" id="CHEBI:30616"/>
    </ligand>
</feature>
<dbReference type="PANTHER" id="PTHR43033">
    <property type="entry name" value="TRNA(ILE)-LYSIDINE SYNTHASE-RELATED"/>
    <property type="match status" value="1"/>
</dbReference>
<dbReference type="SMART" id="SM00977">
    <property type="entry name" value="TilS_C"/>
    <property type="match status" value="1"/>
</dbReference>
<keyword evidence="2 8" id="KW-0963">Cytoplasm</keyword>
<dbReference type="InterPro" id="IPR012795">
    <property type="entry name" value="tRNA_Ile_lys_synt_N"/>
</dbReference>
<dbReference type="EC" id="6.3.4.19" evidence="8"/>
<keyword evidence="11" id="KW-1185">Reference proteome</keyword>
<comment type="subcellular location">
    <subcellularLocation>
        <location evidence="1 8">Cytoplasm</location>
    </subcellularLocation>
</comment>
<keyword evidence="3 8" id="KW-0436">Ligase</keyword>
<dbReference type="CDD" id="cd01992">
    <property type="entry name" value="TilS_N"/>
    <property type="match status" value="1"/>
</dbReference>
<evidence type="ECO:0000313" key="10">
    <source>
        <dbReference type="EMBL" id="MBL4953552.1"/>
    </source>
</evidence>
<dbReference type="NCBIfam" id="TIGR02433">
    <property type="entry name" value="lysidine_TilS_C"/>
    <property type="match status" value="1"/>
</dbReference>
<dbReference type="Pfam" id="PF09179">
    <property type="entry name" value="TilS"/>
    <property type="match status" value="1"/>
</dbReference>
<dbReference type="InterPro" id="IPR012796">
    <property type="entry name" value="Lysidine-tRNA-synth_C"/>
</dbReference>
<dbReference type="InterPro" id="IPR011063">
    <property type="entry name" value="TilS/TtcA_N"/>
</dbReference>
<dbReference type="HAMAP" id="MF_01161">
    <property type="entry name" value="tRNA_Ile_lys_synt"/>
    <property type="match status" value="1"/>
</dbReference>
<keyword evidence="6 8" id="KW-0067">ATP-binding</keyword>
<dbReference type="RefSeq" id="WP_202654821.1">
    <property type="nucleotide sequence ID" value="NZ_JAESWB010000229.1"/>
</dbReference>
<comment type="domain">
    <text evidence="8">The N-terminal region contains the highly conserved SGGXDS motif, predicted to be a P-loop motif involved in ATP binding.</text>
</comment>
<dbReference type="NCBIfam" id="TIGR02432">
    <property type="entry name" value="lysidine_TilS_N"/>
    <property type="match status" value="1"/>
</dbReference>
<evidence type="ECO:0000256" key="3">
    <source>
        <dbReference type="ARBA" id="ARBA00022598"/>
    </source>
</evidence>
<evidence type="ECO:0000259" key="9">
    <source>
        <dbReference type="SMART" id="SM00977"/>
    </source>
</evidence>
<comment type="similarity">
    <text evidence="8">Belongs to the tRNA(Ile)-lysidine synthase family.</text>
</comment>
<keyword evidence="4 8" id="KW-0819">tRNA processing</keyword>
<feature type="domain" description="Lysidine-tRNA(Ile) synthetase C-terminal" evidence="9">
    <location>
        <begin position="386"/>
        <end position="459"/>
    </location>
</feature>
<reference evidence="10 11" key="1">
    <citation type="submission" date="2021-01" db="EMBL/GenBank/DDBJ databases">
        <title>Genome public.</title>
        <authorList>
            <person name="Liu C."/>
            <person name="Sun Q."/>
        </authorList>
    </citation>
    <scope>NUCLEOTIDE SEQUENCE [LARGE SCALE GENOMIC DNA]</scope>
    <source>
        <strain evidence="10 11">YIM B02564</strain>
    </source>
</reference>
<dbReference type="PANTHER" id="PTHR43033:SF1">
    <property type="entry name" value="TRNA(ILE)-LYSIDINE SYNTHASE-RELATED"/>
    <property type="match status" value="1"/>
</dbReference>
<dbReference type="InterPro" id="IPR014729">
    <property type="entry name" value="Rossmann-like_a/b/a_fold"/>
</dbReference>
<dbReference type="Gene3D" id="3.30.465.60">
    <property type="match status" value="1"/>
</dbReference>
<keyword evidence="5 8" id="KW-0547">Nucleotide-binding</keyword>
<dbReference type="SUPFAM" id="SSF52402">
    <property type="entry name" value="Adenine nucleotide alpha hydrolases-like"/>
    <property type="match status" value="1"/>
</dbReference>
<evidence type="ECO:0000256" key="8">
    <source>
        <dbReference type="HAMAP-Rule" id="MF_01161"/>
    </source>
</evidence>
<dbReference type="Pfam" id="PF01171">
    <property type="entry name" value="ATP_bind_3"/>
    <property type="match status" value="1"/>
</dbReference>
<dbReference type="InterPro" id="IPR012094">
    <property type="entry name" value="tRNA_Ile_lys_synt"/>
</dbReference>
<evidence type="ECO:0000256" key="5">
    <source>
        <dbReference type="ARBA" id="ARBA00022741"/>
    </source>
</evidence>
<dbReference type="Pfam" id="PF11734">
    <property type="entry name" value="TilS_C"/>
    <property type="match status" value="1"/>
</dbReference>
<comment type="catalytic activity">
    <reaction evidence="7 8">
        <text>cytidine(34) in tRNA(Ile2) + L-lysine + ATP = lysidine(34) in tRNA(Ile2) + AMP + diphosphate + H(+)</text>
        <dbReference type="Rhea" id="RHEA:43744"/>
        <dbReference type="Rhea" id="RHEA-COMP:10625"/>
        <dbReference type="Rhea" id="RHEA-COMP:10670"/>
        <dbReference type="ChEBI" id="CHEBI:15378"/>
        <dbReference type="ChEBI" id="CHEBI:30616"/>
        <dbReference type="ChEBI" id="CHEBI:32551"/>
        <dbReference type="ChEBI" id="CHEBI:33019"/>
        <dbReference type="ChEBI" id="CHEBI:82748"/>
        <dbReference type="ChEBI" id="CHEBI:83665"/>
        <dbReference type="ChEBI" id="CHEBI:456215"/>
        <dbReference type="EC" id="6.3.4.19"/>
    </reaction>
</comment>
<dbReference type="SUPFAM" id="SSF82829">
    <property type="entry name" value="MesJ substrate recognition domain-like"/>
    <property type="match status" value="1"/>
</dbReference>
<dbReference type="GO" id="GO:0032267">
    <property type="term" value="F:tRNA(Ile)-lysidine synthase activity"/>
    <property type="evidence" value="ECO:0007669"/>
    <property type="project" value="UniProtKB-EC"/>
</dbReference>
<dbReference type="InterPro" id="IPR015262">
    <property type="entry name" value="tRNA_Ile_lys_synt_subst-bd"/>
</dbReference>
<comment type="caution">
    <text evidence="10">The sequence shown here is derived from an EMBL/GenBank/DDBJ whole genome shotgun (WGS) entry which is preliminary data.</text>
</comment>
<evidence type="ECO:0000256" key="1">
    <source>
        <dbReference type="ARBA" id="ARBA00004496"/>
    </source>
</evidence>
<dbReference type="Proteomes" id="UP000623967">
    <property type="component" value="Unassembled WGS sequence"/>
</dbReference>
<organism evidence="10 11">
    <name type="scientific">Neobacillus paridis</name>
    <dbReference type="NCBI Taxonomy" id="2803862"/>
    <lineage>
        <taxon>Bacteria</taxon>
        <taxon>Bacillati</taxon>
        <taxon>Bacillota</taxon>
        <taxon>Bacilli</taxon>
        <taxon>Bacillales</taxon>
        <taxon>Bacillaceae</taxon>
        <taxon>Neobacillus</taxon>
    </lineage>
</organism>
<evidence type="ECO:0000256" key="4">
    <source>
        <dbReference type="ARBA" id="ARBA00022694"/>
    </source>
</evidence>
<evidence type="ECO:0000313" key="11">
    <source>
        <dbReference type="Proteomes" id="UP000623967"/>
    </source>
</evidence>
<evidence type="ECO:0000256" key="6">
    <source>
        <dbReference type="ARBA" id="ARBA00022840"/>
    </source>
</evidence>
<proteinExistence type="inferred from homology"/>
<dbReference type="EMBL" id="JAESWB010000229">
    <property type="protein sequence ID" value="MBL4953552.1"/>
    <property type="molecule type" value="Genomic_DNA"/>
</dbReference>
<sequence length="471" mass="54524">MLQTKVTAFLQHHAFKLENKRIVVGVSGGPDSLALLHFLLQNREKQGLFIVAAHIDHMFRGPESYEDALFVKEYCQQNRIPFEMVQVNVPEMMKLTGKSAESAGREVRYEFYYKVMEKYNAPYLALAHHGDDQTETILMRLTRGSTGMARAGILFSRPFHSGTIFRPFLCLTKTDIEKYCQEHNLTPRIDPSNQTEVYSRNRYRLKVLPFLKTENPQVHEQFQRFSEELQADEMFLQELTVQELNKVVKKREASEVTIDIGLFSRVPLPLQRRGIQLILNYLYKEKPADLSALHIDQVLNLINHGKPSGKLDFPNGLKVYRSYGDLLLSFRKHKSELESYYFILKEPGRIHLPNGRQIQLQYADKETLQKGANTAVFPAESIKWPIIIRTRKMGDRMTIKGMQGSKKIKDIFIDQKIPLQDRNTWPIITDGDDCIIWLPGLKKSAFEGMNPTTKHYIQFTYDKLTSSRGHI</sequence>
<evidence type="ECO:0000256" key="7">
    <source>
        <dbReference type="ARBA" id="ARBA00048539"/>
    </source>
</evidence>
<dbReference type="SUPFAM" id="SSF56037">
    <property type="entry name" value="PheT/TilS domain"/>
    <property type="match status" value="1"/>
</dbReference>
<evidence type="ECO:0000256" key="2">
    <source>
        <dbReference type="ARBA" id="ARBA00022490"/>
    </source>
</evidence>
<accession>A0ABS1TQK3</accession>